<dbReference type="Proteomes" id="UP000011599">
    <property type="component" value="Unassembled WGS sequence"/>
</dbReference>
<keyword evidence="4" id="KW-1185">Reference proteome</keyword>
<evidence type="ECO:0000313" key="4">
    <source>
        <dbReference type="Proteomes" id="UP000011599"/>
    </source>
</evidence>
<gene>
    <name evidence="3" type="ORF">C496_04530</name>
</gene>
<organism evidence="3 4">
    <name type="scientific">Natronorubrum tibetense GA33</name>
    <dbReference type="NCBI Taxonomy" id="1114856"/>
    <lineage>
        <taxon>Archaea</taxon>
        <taxon>Methanobacteriati</taxon>
        <taxon>Methanobacteriota</taxon>
        <taxon>Stenosarchaea group</taxon>
        <taxon>Halobacteria</taxon>
        <taxon>Halobacteriales</taxon>
        <taxon>Natrialbaceae</taxon>
        <taxon>Natronorubrum</taxon>
    </lineage>
</organism>
<protein>
    <submittedName>
        <fullName evidence="3">Uncharacterized protein</fullName>
    </submittedName>
</protein>
<feature type="region of interest" description="Disordered" evidence="2">
    <location>
        <begin position="53"/>
        <end position="94"/>
    </location>
</feature>
<feature type="coiled-coil region" evidence="1">
    <location>
        <begin position="157"/>
        <end position="184"/>
    </location>
</feature>
<feature type="compositionally biased region" description="Basic and acidic residues" evidence="2">
    <location>
        <begin position="70"/>
        <end position="80"/>
    </location>
</feature>
<evidence type="ECO:0000313" key="3">
    <source>
        <dbReference type="EMBL" id="ELY44632.1"/>
    </source>
</evidence>
<evidence type="ECO:0000256" key="2">
    <source>
        <dbReference type="SAM" id="MobiDB-lite"/>
    </source>
</evidence>
<sequence>MRADSLLQGVRRVDEQGDRLLAVRTFSDTDPSRRIDETIDVLLDLAELLRAGAPFPPRTEGDPSRSGGTDTERKSLEYRPDGGFQGGGATDTHSRRDDLVRRVLETSYERGSAPIELFDSETVDRVTTDDRLETVDSWVIVPLSSIAPYADNWHPVIETLLEHLDEILEDFRRVERRVRVAESDRALRADCGTVVEMLETLVFVIRRAVADSRYVHRRTDQRQAELLSTIERATTQLGSDHNA</sequence>
<dbReference type="STRING" id="1114856.GCA_000383975_01327"/>
<evidence type="ECO:0000256" key="1">
    <source>
        <dbReference type="SAM" id="Coils"/>
    </source>
</evidence>
<keyword evidence="1" id="KW-0175">Coiled coil</keyword>
<dbReference type="PATRIC" id="fig|1114856.3.peg.940"/>
<proteinExistence type="predicted"/>
<dbReference type="OrthoDB" id="176582at2157"/>
<comment type="caution">
    <text evidence="3">The sequence shown here is derived from an EMBL/GenBank/DDBJ whole genome shotgun (WGS) entry which is preliminary data.</text>
</comment>
<dbReference type="AlphaFoldDB" id="L9W5K0"/>
<dbReference type="EMBL" id="AOHW01000012">
    <property type="protein sequence ID" value="ELY44632.1"/>
    <property type="molecule type" value="Genomic_DNA"/>
</dbReference>
<dbReference type="RefSeq" id="WP_006088664.1">
    <property type="nucleotide sequence ID" value="NZ_AOHW01000012.1"/>
</dbReference>
<dbReference type="eggNOG" id="ENOG502N5S3">
    <property type="taxonomic scope" value="Archaea"/>
</dbReference>
<accession>L9W5K0</accession>
<reference evidence="3 4" key="1">
    <citation type="journal article" date="2014" name="PLoS Genet.">
        <title>Phylogenetically driven sequencing of extremely halophilic archaea reveals strategies for static and dynamic osmo-response.</title>
        <authorList>
            <person name="Becker E.A."/>
            <person name="Seitzer P.M."/>
            <person name="Tritt A."/>
            <person name="Larsen D."/>
            <person name="Krusor M."/>
            <person name="Yao A.I."/>
            <person name="Wu D."/>
            <person name="Madern D."/>
            <person name="Eisen J.A."/>
            <person name="Darling A.E."/>
            <person name="Facciotti M.T."/>
        </authorList>
    </citation>
    <scope>NUCLEOTIDE SEQUENCE [LARGE SCALE GENOMIC DNA]</scope>
    <source>
        <strain evidence="3 4">GA33</strain>
    </source>
</reference>
<name>L9W5K0_9EURY</name>